<evidence type="ECO:0000313" key="2">
    <source>
        <dbReference type="Proteomes" id="UP000886998"/>
    </source>
</evidence>
<evidence type="ECO:0000313" key="1">
    <source>
        <dbReference type="EMBL" id="GFY46377.1"/>
    </source>
</evidence>
<name>A0A8X6X567_9ARAC</name>
<keyword evidence="2" id="KW-1185">Reference proteome</keyword>
<comment type="caution">
    <text evidence="1">The sequence shown here is derived from an EMBL/GenBank/DDBJ whole genome shotgun (WGS) entry which is preliminary data.</text>
</comment>
<proteinExistence type="predicted"/>
<sequence>MRLTILLDQSSIRLRKGCMPKIPFPQLPKEFPKNPLIEAMLRKWFMNGYYAGMHAMGKIINASGLKETEKKFGDE</sequence>
<protein>
    <submittedName>
        <fullName evidence="1">Uncharacterized protein</fullName>
    </submittedName>
</protein>
<gene>
    <name evidence="1" type="ORF">TNIN_430881</name>
</gene>
<organism evidence="1 2">
    <name type="scientific">Trichonephila inaurata madagascariensis</name>
    <dbReference type="NCBI Taxonomy" id="2747483"/>
    <lineage>
        <taxon>Eukaryota</taxon>
        <taxon>Metazoa</taxon>
        <taxon>Ecdysozoa</taxon>
        <taxon>Arthropoda</taxon>
        <taxon>Chelicerata</taxon>
        <taxon>Arachnida</taxon>
        <taxon>Araneae</taxon>
        <taxon>Araneomorphae</taxon>
        <taxon>Entelegynae</taxon>
        <taxon>Araneoidea</taxon>
        <taxon>Nephilidae</taxon>
        <taxon>Trichonephila</taxon>
        <taxon>Trichonephila inaurata</taxon>
    </lineage>
</organism>
<reference evidence="1" key="1">
    <citation type="submission" date="2020-08" db="EMBL/GenBank/DDBJ databases">
        <title>Multicomponent nature underlies the extraordinary mechanical properties of spider dragline silk.</title>
        <authorList>
            <person name="Kono N."/>
            <person name="Nakamura H."/>
            <person name="Mori M."/>
            <person name="Yoshida Y."/>
            <person name="Ohtoshi R."/>
            <person name="Malay A.D."/>
            <person name="Moran D.A.P."/>
            <person name="Tomita M."/>
            <person name="Numata K."/>
            <person name="Arakawa K."/>
        </authorList>
    </citation>
    <scope>NUCLEOTIDE SEQUENCE</scope>
</reference>
<accession>A0A8X6X567</accession>
<dbReference type="Proteomes" id="UP000886998">
    <property type="component" value="Unassembled WGS sequence"/>
</dbReference>
<dbReference type="EMBL" id="BMAV01005347">
    <property type="protein sequence ID" value="GFY46377.1"/>
    <property type="molecule type" value="Genomic_DNA"/>
</dbReference>
<dbReference type="AlphaFoldDB" id="A0A8X6X567"/>